<evidence type="ECO:0000313" key="12">
    <source>
        <dbReference type="Proteomes" id="UP000015101"/>
    </source>
</evidence>
<dbReference type="RefSeq" id="XP_009030102.1">
    <property type="nucleotide sequence ID" value="XM_009031854.1"/>
</dbReference>
<feature type="transmembrane region" description="Helical" evidence="9">
    <location>
        <begin position="81"/>
        <end position="101"/>
    </location>
</feature>
<dbReference type="GO" id="GO:0043001">
    <property type="term" value="P:Golgi to plasma membrane protein transport"/>
    <property type="evidence" value="ECO:0000318"/>
    <property type="project" value="GO_Central"/>
</dbReference>
<evidence type="ECO:0000256" key="4">
    <source>
        <dbReference type="ARBA" id="ARBA00022692"/>
    </source>
</evidence>
<dbReference type="PANTHER" id="PTHR12952">
    <property type="entry name" value="SYS1"/>
    <property type="match status" value="1"/>
</dbReference>
<evidence type="ECO:0000256" key="9">
    <source>
        <dbReference type="SAM" id="Phobius"/>
    </source>
</evidence>
<reference evidence="11" key="3">
    <citation type="submission" date="2015-06" db="UniProtKB">
        <authorList>
            <consortium name="EnsemblMetazoa"/>
        </authorList>
    </citation>
    <scope>IDENTIFICATION</scope>
</reference>
<dbReference type="CTD" id="20214431"/>
<keyword evidence="6 9" id="KW-1133">Transmembrane helix</keyword>
<name>T1G033_HELRO</name>
<keyword evidence="3" id="KW-0813">Transport</keyword>
<gene>
    <name evidence="11" type="primary">20214431</name>
    <name evidence="10" type="ORF">HELRODRAFT_70208</name>
</gene>
<dbReference type="InterPro" id="IPR019185">
    <property type="entry name" value="Integral_membrane_SYS1-rel"/>
</dbReference>
<dbReference type="eggNOG" id="KOG4697">
    <property type="taxonomic scope" value="Eukaryota"/>
</dbReference>
<reference evidence="12" key="1">
    <citation type="submission" date="2012-12" db="EMBL/GenBank/DDBJ databases">
        <authorList>
            <person name="Hellsten U."/>
            <person name="Grimwood J."/>
            <person name="Chapman J.A."/>
            <person name="Shapiro H."/>
            <person name="Aerts A."/>
            <person name="Otillar R.P."/>
            <person name="Terry A.Y."/>
            <person name="Boore J.L."/>
            <person name="Simakov O."/>
            <person name="Marletaz F."/>
            <person name="Cho S.-J."/>
            <person name="Edsinger-Gonzales E."/>
            <person name="Havlak P."/>
            <person name="Kuo D.-H."/>
            <person name="Larsson T."/>
            <person name="Lv J."/>
            <person name="Arendt D."/>
            <person name="Savage R."/>
            <person name="Osoegawa K."/>
            <person name="de Jong P."/>
            <person name="Lindberg D.R."/>
            <person name="Seaver E.C."/>
            <person name="Weisblat D.A."/>
            <person name="Putnam N.H."/>
            <person name="Grigoriev I.V."/>
            <person name="Rokhsar D.S."/>
        </authorList>
    </citation>
    <scope>NUCLEOTIDE SEQUENCE</scope>
</reference>
<dbReference type="HOGENOM" id="CLU_081382_2_1_1"/>
<keyword evidence="8 9" id="KW-0472">Membrane</keyword>
<dbReference type="GO" id="GO:0034067">
    <property type="term" value="P:protein localization to Golgi apparatus"/>
    <property type="evidence" value="ECO:0000318"/>
    <property type="project" value="GO_Central"/>
</dbReference>
<organism evidence="11 12">
    <name type="scientific">Helobdella robusta</name>
    <name type="common">Californian leech</name>
    <dbReference type="NCBI Taxonomy" id="6412"/>
    <lineage>
        <taxon>Eukaryota</taxon>
        <taxon>Metazoa</taxon>
        <taxon>Spiralia</taxon>
        <taxon>Lophotrochozoa</taxon>
        <taxon>Annelida</taxon>
        <taxon>Clitellata</taxon>
        <taxon>Hirudinea</taxon>
        <taxon>Rhynchobdellida</taxon>
        <taxon>Glossiphoniidae</taxon>
        <taxon>Helobdella</taxon>
    </lineage>
</organism>
<dbReference type="AlphaFoldDB" id="T1G033"/>
<evidence type="ECO:0000313" key="10">
    <source>
        <dbReference type="EMBL" id="ESN91662.1"/>
    </source>
</evidence>
<dbReference type="GO" id="GO:0005802">
    <property type="term" value="C:trans-Golgi network"/>
    <property type="evidence" value="ECO:0000318"/>
    <property type="project" value="GO_Central"/>
</dbReference>
<dbReference type="InParanoid" id="T1G033"/>
<dbReference type="EMBL" id="AMQM01002154">
    <property type="status" value="NOT_ANNOTATED_CDS"/>
    <property type="molecule type" value="Genomic_DNA"/>
</dbReference>
<proteinExistence type="inferred from homology"/>
<dbReference type="GO" id="GO:0006895">
    <property type="term" value="P:Golgi to endosome transport"/>
    <property type="evidence" value="ECO:0000318"/>
    <property type="project" value="GO_Central"/>
</dbReference>
<feature type="transmembrane region" description="Helical" evidence="9">
    <location>
        <begin position="12"/>
        <end position="37"/>
    </location>
</feature>
<accession>T1G033</accession>
<keyword evidence="7" id="KW-0333">Golgi apparatus</keyword>
<evidence type="ECO:0000256" key="7">
    <source>
        <dbReference type="ARBA" id="ARBA00023034"/>
    </source>
</evidence>
<evidence type="ECO:0000256" key="1">
    <source>
        <dbReference type="ARBA" id="ARBA00004653"/>
    </source>
</evidence>
<dbReference type="GO" id="GO:0005829">
    <property type="term" value="C:cytosol"/>
    <property type="evidence" value="ECO:0007669"/>
    <property type="project" value="GOC"/>
</dbReference>
<comment type="similarity">
    <text evidence="2">Belongs to the SYS1 family.</text>
</comment>
<keyword evidence="4 9" id="KW-0812">Transmembrane</keyword>
<evidence type="ECO:0000256" key="6">
    <source>
        <dbReference type="ARBA" id="ARBA00022989"/>
    </source>
</evidence>
<keyword evidence="5" id="KW-0653">Protein transport</keyword>
<dbReference type="OMA" id="EYEMVGM"/>
<dbReference type="Pfam" id="PF09801">
    <property type="entry name" value="SYS1"/>
    <property type="match status" value="1"/>
</dbReference>
<sequence>MAAQFRSTSWDPILIISQIITMQCIFYFGFGFCTLFVDLVTGSLHSLDQMFSYQAVSNQSFIYELKREGVMLNFRDVRGELLIAATFLNSLIGSLGLWYVIQRTKLCWDFTATVYILHVIICWSVNKYLSTSIFWWLLTCMNAIVMTVLGEYLCMKTELKAIPLVGTKVDL</sequence>
<dbReference type="KEGG" id="hro:HELRODRAFT_70208"/>
<evidence type="ECO:0008006" key="13">
    <source>
        <dbReference type="Google" id="ProtNLM"/>
    </source>
</evidence>
<dbReference type="GO" id="GO:0000139">
    <property type="term" value="C:Golgi membrane"/>
    <property type="evidence" value="ECO:0000318"/>
    <property type="project" value="GO_Central"/>
</dbReference>
<evidence type="ECO:0000256" key="2">
    <source>
        <dbReference type="ARBA" id="ARBA00008160"/>
    </source>
</evidence>
<evidence type="ECO:0000256" key="8">
    <source>
        <dbReference type="ARBA" id="ARBA00023136"/>
    </source>
</evidence>
<keyword evidence="12" id="KW-1185">Reference proteome</keyword>
<dbReference type="GeneID" id="20214431"/>
<comment type="subcellular location">
    <subcellularLocation>
        <location evidence="1">Golgi apparatus membrane</location>
        <topology evidence="1">Multi-pass membrane protein</topology>
    </subcellularLocation>
</comment>
<dbReference type="STRING" id="6412.T1G033"/>
<dbReference type="Proteomes" id="UP000015101">
    <property type="component" value="Unassembled WGS sequence"/>
</dbReference>
<reference evidence="10 12" key="2">
    <citation type="journal article" date="2013" name="Nature">
        <title>Insights into bilaterian evolution from three spiralian genomes.</title>
        <authorList>
            <person name="Simakov O."/>
            <person name="Marletaz F."/>
            <person name="Cho S.J."/>
            <person name="Edsinger-Gonzales E."/>
            <person name="Havlak P."/>
            <person name="Hellsten U."/>
            <person name="Kuo D.H."/>
            <person name="Larsson T."/>
            <person name="Lv J."/>
            <person name="Arendt D."/>
            <person name="Savage R."/>
            <person name="Osoegawa K."/>
            <person name="de Jong P."/>
            <person name="Grimwood J."/>
            <person name="Chapman J.A."/>
            <person name="Shapiro H."/>
            <person name="Aerts A."/>
            <person name="Otillar R.P."/>
            <person name="Terry A.Y."/>
            <person name="Boore J.L."/>
            <person name="Grigoriev I.V."/>
            <person name="Lindberg D.R."/>
            <person name="Seaver E.C."/>
            <person name="Weisblat D.A."/>
            <person name="Putnam N.H."/>
            <person name="Rokhsar D.S."/>
        </authorList>
    </citation>
    <scope>NUCLEOTIDE SEQUENCE</scope>
</reference>
<dbReference type="OrthoDB" id="542931at2759"/>
<dbReference type="EMBL" id="KB097700">
    <property type="protein sequence ID" value="ESN91662.1"/>
    <property type="molecule type" value="Genomic_DNA"/>
</dbReference>
<evidence type="ECO:0000313" key="11">
    <source>
        <dbReference type="EnsemblMetazoa" id="HelroP70208"/>
    </source>
</evidence>
<feature type="transmembrane region" description="Helical" evidence="9">
    <location>
        <begin position="108"/>
        <end position="126"/>
    </location>
</feature>
<evidence type="ECO:0000256" key="5">
    <source>
        <dbReference type="ARBA" id="ARBA00022927"/>
    </source>
</evidence>
<protein>
    <recommendedName>
        <fullName evidence="13">Protein SYS1 homolog</fullName>
    </recommendedName>
</protein>
<dbReference type="FunCoup" id="T1G033">
    <property type="interactions" value="1245"/>
</dbReference>
<evidence type="ECO:0000256" key="3">
    <source>
        <dbReference type="ARBA" id="ARBA00022448"/>
    </source>
</evidence>
<dbReference type="EnsemblMetazoa" id="HelroT70208">
    <property type="protein sequence ID" value="HelroP70208"/>
    <property type="gene ID" value="HelroG70208"/>
</dbReference>
<feature type="transmembrane region" description="Helical" evidence="9">
    <location>
        <begin position="132"/>
        <end position="154"/>
    </location>
</feature>
<dbReference type="PANTHER" id="PTHR12952:SF0">
    <property type="entry name" value="PROTEIN SYS1 HOMOLOG"/>
    <property type="match status" value="1"/>
</dbReference>